<dbReference type="KEGG" id="aten:116302203"/>
<dbReference type="InParanoid" id="A0A6P8IKH7"/>
<dbReference type="OrthoDB" id="10272330at2759"/>
<dbReference type="RefSeq" id="XP_031567294.1">
    <property type="nucleotide sequence ID" value="XM_031711434.1"/>
</dbReference>
<evidence type="ECO:0000256" key="1">
    <source>
        <dbReference type="SAM" id="MobiDB-lite"/>
    </source>
</evidence>
<proteinExistence type="predicted"/>
<dbReference type="AlphaFoldDB" id="A0A6P8IKH7"/>
<evidence type="ECO:0000313" key="3">
    <source>
        <dbReference type="RefSeq" id="XP_031567294.1"/>
    </source>
</evidence>
<sequence>MLPLKMYSSRRRGKNHLELFFLKCASTLASLVMKKSSNHSTKVCLGCSRKIVKTKQLMAQLKCSLNDVHPKFCQSVEYETEATEKRKLLTPDRGASPAEPKSCRVSTPKKTKKNSRKCLFESEDAQSNNGIDGIGVHINTYTKFSSIEEKQDDSDHSTTVRLVIDNSDDVLNKLNIDGLKSCEGRSWLKLKVVLVHPNGKVDVRNPTNGKCVQIIRNIVDGNWTAVANAVFTHEDKTYSRLYNLLFEGK</sequence>
<organism evidence="2 3">
    <name type="scientific">Actinia tenebrosa</name>
    <name type="common">Australian red waratah sea anemone</name>
    <dbReference type="NCBI Taxonomy" id="6105"/>
    <lineage>
        <taxon>Eukaryota</taxon>
        <taxon>Metazoa</taxon>
        <taxon>Cnidaria</taxon>
        <taxon>Anthozoa</taxon>
        <taxon>Hexacorallia</taxon>
        <taxon>Actiniaria</taxon>
        <taxon>Actiniidae</taxon>
        <taxon>Actinia</taxon>
    </lineage>
</organism>
<evidence type="ECO:0000313" key="2">
    <source>
        <dbReference type="Proteomes" id="UP000515163"/>
    </source>
</evidence>
<keyword evidence="2" id="KW-1185">Reference proteome</keyword>
<feature type="region of interest" description="Disordered" evidence="1">
    <location>
        <begin position="84"/>
        <end position="110"/>
    </location>
</feature>
<accession>A0A6P8IKH7</accession>
<name>A0A6P8IKH7_ACTTE</name>
<protein>
    <submittedName>
        <fullName evidence="3">Uncharacterized protein LOC116302203</fullName>
    </submittedName>
</protein>
<gene>
    <name evidence="3" type="primary">LOC116302203</name>
</gene>
<reference evidence="3" key="1">
    <citation type="submission" date="2025-08" db="UniProtKB">
        <authorList>
            <consortium name="RefSeq"/>
        </authorList>
    </citation>
    <scope>IDENTIFICATION</scope>
    <source>
        <tissue evidence="3">Tentacle</tissue>
    </source>
</reference>
<dbReference type="GeneID" id="116302203"/>
<dbReference type="Proteomes" id="UP000515163">
    <property type="component" value="Unplaced"/>
</dbReference>